<dbReference type="EMBL" id="MT711976">
    <property type="protein sequence ID" value="QMP84190.1"/>
    <property type="molecule type" value="Genomic_DNA"/>
</dbReference>
<gene>
    <name evidence="1" type="ORF">HUN41_00061</name>
</gene>
<evidence type="ECO:0000313" key="2">
    <source>
        <dbReference type="Proteomes" id="UP000515922"/>
    </source>
</evidence>
<name>A0A7G4AW00_9CAUD</name>
<dbReference type="Proteomes" id="UP000515922">
    <property type="component" value="Segment"/>
</dbReference>
<protein>
    <submittedName>
        <fullName evidence="1">Tail assembly chaperone</fullName>
    </submittedName>
</protein>
<evidence type="ECO:0000313" key="1">
    <source>
        <dbReference type="EMBL" id="QMP84190.1"/>
    </source>
</evidence>
<reference evidence="1 2" key="1">
    <citation type="submission" date="2020-07" db="EMBL/GenBank/DDBJ databases">
        <title>Streptomyces phage Genome sequencing and assembly.</title>
        <authorList>
            <person name="Sharma V."/>
            <person name="Hardy A."/>
            <person name="Frunzke J."/>
        </authorList>
    </citation>
    <scope>NUCLEOTIDE SEQUENCE [LARGE SCALE GENOMIC DNA]</scope>
</reference>
<organism evidence="1 2">
    <name type="scientific">Streptomyces phage Coruscant</name>
    <dbReference type="NCBI Taxonomy" id="2739834"/>
    <lineage>
        <taxon>Viruses</taxon>
        <taxon>Duplodnaviria</taxon>
        <taxon>Heunggongvirae</taxon>
        <taxon>Uroviricota</taxon>
        <taxon>Caudoviricetes</taxon>
        <taxon>Stanwilliamsviridae</taxon>
        <taxon>Boydwoodruffvirinae</taxon>
        <taxon>Coruscantvirus</taxon>
        <taxon>Coruscantvirus coruscant</taxon>
    </lineage>
</organism>
<keyword evidence="2" id="KW-1185">Reference proteome</keyword>
<sequence>MLGIWKNFDEMETNLTLAELESLLEAKREREYDEKKFMAALKGVDLESPKDESAPSFEDIKNRAAAKNRGVSQEALEFSQIGIAFEGDD</sequence>
<accession>A0A7G4AW00</accession>
<proteinExistence type="predicted"/>